<reference evidence="9" key="1">
    <citation type="submission" date="2021-01" db="EMBL/GenBank/DDBJ databases">
        <title>Whole genome shotgun sequence of Planosporangium mesophilum NBRC 109066.</title>
        <authorList>
            <person name="Komaki H."/>
            <person name="Tamura T."/>
        </authorList>
    </citation>
    <scope>NUCLEOTIDE SEQUENCE</scope>
    <source>
        <strain evidence="9">NBRC 109066</strain>
    </source>
</reference>
<dbReference type="EMBL" id="BOON01000035">
    <property type="protein sequence ID" value="GII24357.1"/>
    <property type="molecule type" value="Genomic_DNA"/>
</dbReference>
<protein>
    <recommendedName>
        <fullName evidence="6">Transcription antitermination protein NusB</fullName>
    </recommendedName>
    <alternativeName>
        <fullName evidence="6">Antitermination factor NusB</fullName>
    </alternativeName>
</protein>
<comment type="caution">
    <text evidence="9">The sequence shown here is derived from an EMBL/GenBank/DDBJ whole genome shotgun (WGS) entry which is preliminary data.</text>
</comment>
<organism evidence="9 10">
    <name type="scientific">Planosporangium mesophilum</name>
    <dbReference type="NCBI Taxonomy" id="689768"/>
    <lineage>
        <taxon>Bacteria</taxon>
        <taxon>Bacillati</taxon>
        <taxon>Actinomycetota</taxon>
        <taxon>Actinomycetes</taxon>
        <taxon>Micromonosporales</taxon>
        <taxon>Micromonosporaceae</taxon>
        <taxon>Planosporangium</taxon>
    </lineage>
</organism>
<dbReference type="PANTHER" id="PTHR11078:SF3">
    <property type="entry name" value="ANTITERMINATION NUSB DOMAIN-CONTAINING PROTEIN"/>
    <property type="match status" value="1"/>
</dbReference>
<proteinExistence type="inferred from homology"/>
<evidence type="ECO:0000256" key="6">
    <source>
        <dbReference type="HAMAP-Rule" id="MF_00073"/>
    </source>
</evidence>
<dbReference type="PANTHER" id="PTHR11078">
    <property type="entry name" value="N UTILIZATION SUBSTANCE PROTEIN B-RELATED"/>
    <property type="match status" value="1"/>
</dbReference>
<dbReference type="Pfam" id="PF01029">
    <property type="entry name" value="NusB"/>
    <property type="match status" value="1"/>
</dbReference>
<dbReference type="InterPro" id="IPR035926">
    <property type="entry name" value="NusB-like_sf"/>
</dbReference>
<evidence type="ECO:0000313" key="9">
    <source>
        <dbReference type="EMBL" id="GII24357.1"/>
    </source>
</evidence>
<evidence type="ECO:0000256" key="3">
    <source>
        <dbReference type="ARBA" id="ARBA00022884"/>
    </source>
</evidence>
<keyword evidence="2 6" id="KW-0889">Transcription antitermination</keyword>
<evidence type="ECO:0000256" key="7">
    <source>
        <dbReference type="SAM" id="MobiDB-lite"/>
    </source>
</evidence>
<keyword evidence="4 6" id="KW-0805">Transcription regulation</keyword>
<dbReference type="SUPFAM" id="SSF48013">
    <property type="entry name" value="NusB-like"/>
    <property type="match status" value="1"/>
</dbReference>
<evidence type="ECO:0000256" key="1">
    <source>
        <dbReference type="ARBA" id="ARBA00005952"/>
    </source>
</evidence>
<feature type="region of interest" description="Disordered" evidence="7">
    <location>
        <begin position="1"/>
        <end position="21"/>
    </location>
</feature>
<keyword evidence="3 6" id="KW-0694">RNA-binding</keyword>
<accession>A0A8J3TFT8</accession>
<dbReference type="HAMAP" id="MF_00073">
    <property type="entry name" value="NusB"/>
    <property type="match status" value="1"/>
</dbReference>
<evidence type="ECO:0000259" key="8">
    <source>
        <dbReference type="Pfam" id="PF01029"/>
    </source>
</evidence>
<evidence type="ECO:0000313" key="10">
    <source>
        <dbReference type="Proteomes" id="UP000599074"/>
    </source>
</evidence>
<comment type="similarity">
    <text evidence="1 6">Belongs to the NusB family.</text>
</comment>
<comment type="function">
    <text evidence="6">Involved in transcription antitermination. Required for transcription of ribosomal RNA (rRNA) genes. Binds specifically to the boxA antiterminator sequence of the ribosomal RNA (rrn) operons.</text>
</comment>
<gene>
    <name evidence="6 9" type="primary">nusB</name>
    <name evidence="9" type="ORF">Pme01_39540</name>
</gene>
<dbReference type="GO" id="GO:0005829">
    <property type="term" value="C:cytosol"/>
    <property type="evidence" value="ECO:0007669"/>
    <property type="project" value="TreeGrafter"/>
</dbReference>
<dbReference type="Proteomes" id="UP000599074">
    <property type="component" value="Unassembled WGS sequence"/>
</dbReference>
<dbReference type="GO" id="GO:0006353">
    <property type="term" value="P:DNA-templated transcription termination"/>
    <property type="evidence" value="ECO:0007669"/>
    <property type="project" value="UniProtKB-UniRule"/>
</dbReference>
<dbReference type="InterPro" id="IPR011605">
    <property type="entry name" value="NusB_fam"/>
</dbReference>
<dbReference type="NCBIfam" id="TIGR01951">
    <property type="entry name" value="nusB"/>
    <property type="match status" value="1"/>
</dbReference>
<dbReference type="InterPro" id="IPR006027">
    <property type="entry name" value="NusB_RsmB_TIM44"/>
</dbReference>
<keyword evidence="5 6" id="KW-0804">Transcription</keyword>
<dbReference type="GO" id="GO:0031564">
    <property type="term" value="P:transcription antitermination"/>
    <property type="evidence" value="ECO:0007669"/>
    <property type="project" value="UniProtKB-KW"/>
</dbReference>
<dbReference type="GO" id="GO:0003723">
    <property type="term" value="F:RNA binding"/>
    <property type="evidence" value="ECO:0007669"/>
    <property type="project" value="UniProtKB-UniRule"/>
</dbReference>
<dbReference type="Gene3D" id="1.10.940.10">
    <property type="entry name" value="NusB-like"/>
    <property type="match status" value="1"/>
</dbReference>
<feature type="domain" description="NusB/RsmB/TIM44" evidence="8">
    <location>
        <begin position="21"/>
        <end position="147"/>
    </location>
</feature>
<keyword evidence="10" id="KW-1185">Reference proteome</keyword>
<dbReference type="AlphaFoldDB" id="A0A8J3TFT8"/>
<name>A0A8J3TFT8_9ACTN</name>
<evidence type="ECO:0000256" key="5">
    <source>
        <dbReference type="ARBA" id="ARBA00023163"/>
    </source>
</evidence>
<sequence>MSKPGGRSFTGDVTSTMSSRRKARKRALDVLYEADLRQAPITDMLEAYLERLPEPRPEQLDFTVSLVESVARERDRIDELISSYAEGWTLDRMPVVDRNLARIAVNELLYREDIDDAVAITEAVELAKILSTEDSPRFLNGVLGRIAEYATR</sequence>
<evidence type="ECO:0000256" key="2">
    <source>
        <dbReference type="ARBA" id="ARBA00022814"/>
    </source>
</evidence>
<evidence type="ECO:0000256" key="4">
    <source>
        <dbReference type="ARBA" id="ARBA00023015"/>
    </source>
</evidence>